<dbReference type="SUPFAM" id="SSF55874">
    <property type="entry name" value="ATPase domain of HSP90 chaperone/DNA topoisomerase II/histidine kinase"/>
    <property type="match status" value="1"/>
</dbReference>
<dbReference type="PANTHER" id="PTHR43065">
    <property type="entry name" value="SENSOR HISTIDINE KINASE"/>
    <property type="match status" value="1"/>
</dbReference>
<dbReference type="InterPro" id="IPR003594">
    <property type="entry name" value="HATPase_dom"/>
</dbReference>
<feature type="transmembrane region" description="Helical" evidence="9">
    <location>
        <begin position="12"/>
        <end position="29"/>
    </location>
</feature>
<feature type="domain" description="PAS" evidence="11">
    <location>
        <begin position="198"/>
        <end position="236"/>
    </location>
</feature>
<dbReference type="EMBL" id="DSKY01000021">
    <property type="protein sequence ID" value="HDY59744.1"/>
    <property type="molecule type" value="Genomic_DNA"/>
</dbReference>
<dbReference type="Gene3D" id="3.30.450.20">
    <property type="entry name" value="PAS domain"/>
    <property type="match status" value="1"/>
</dbReference>
<dbReference type="InterPro" id="IPR000700">
    <property type="entry name" value="PAS-assoc_C"/>
</dbReference>
<feature type="transmembrane region" description="Helical" evidence="9">
    <location>
        <begin position="141"/>
        <end position="159"/>
    </location>
</feature>
<dbReference type="CDD" id="cd00082">
    <property type="entry name" value="HisKA"/>
    <property type="match status" value="1"/>
</dbReference>
<dbReference type="PROSITE" id="PS50113">
    <property type="entry name" value="PAC"/>
    <property type="match status" value="1"/>
</dbReference>
<dbReference type="InterPro" id="IPR000014">
    <property type="entry name" value="PAS"/>
</dbReference>
<dbReference type="InterPro" id="IPR036890">
    <property type="entry name" value="HATPase_C_sf"/>
</dbReference>
<dbReference type="SMART" id="SM00388">
    <property type="entry name" value="HisKA"/>
    <property type="match status" value="1"/>
</dbReference>
<keyword evidence="8" id="KW-0902">Two-component regulatory system</keyword>
<evidence type="ECO:0000256" key="1">
    <source>
        <dbReference type="ARBA" id="ARBA00000085"/>
    </source>
</evidence>
<evidence type="ECO:0000256" key="5">
    <source>
        <dbReference type="ARBA" id="ARBA00022741"/>
    </source>
</evidence>
<dbReference type="Gene3D" id="3.30.565.10">
    <property type="entry name" value="Histidine kinase-like ATPase, C-terminal domain"/>
    <property type="match status" value="1"/>
</dbReference>
<keyword evidence="4" id="KW-0808">Transferase</keyword>
<dbReference type="InterPro" id="IPR036097">
    <property type="entry name" value="HisK_dim/P_sf"/>
</dbReference>
<evidence type="ECO:0000259" key="11">
    <source>
        <dbReference type="PROSITE" id="PS50112"/>
    </source>
</evidence>
<dbReference type="AlphaFoldDB" id="A0A7V1EIH8"/>
<dbReference type="GO" id="GO:0005524">
    <property type="term" value="F:ATP binding"/>
    <property type="evidence" value="ECO:0007669"/>
    <property type="project" value="UniProtKB-KW"/>
</dbReference>
<dbReference type="SUPFAM" id="SSF55785">
    <property type="entry name" value="PYP-like sensor domain (PAS domain)"/>
    <property type="match status" value="1"/>
</dbReference>
<keyword evidence="9" id="KW-0812">Transmembrane</keyword>
<accession>A0A7V1EIH8</accession>
<keyword evidence="9" id="KW-0472">Membrane</keyword>
<evidence type="ECO:0000256" key="2">
    <source>
        <dbReference type="ARBA" id="ARBA00012438"/>
    </source>
</evidence>
<evidence type="ECO:0000256" key="3">
    <source>
        <dbReference type="ARBA" id="ARBA00022553"/>
    </source>
</evidence>
<dbReference type="InterPro" id="IPR003661">
    <property type="entry name" value="HisK_dim/P_dom"/>
</dbReference>
<dbReference type="Pfam" id="PF00512">
    <property type="entry name" value="HisKA"/>
    <property type="match status" value="1"/>
</dbReference>
<feature type="transmembrane region" description="Helical" evidence="9">
    <location>
        <begin position="96"/>
        <end position="126"/>
    </location>
</feature>
<dbReference type="EC" id="2.7.13.3" evidence="2"/>
<dbReference type="SUPFAM" id="SSF47384">
    <property type="entry name" value="Homodimeric domain of signal transducing histidine kinase"/>
    <property type="match status" value="1"/>
</dbReference>
<keyword evidence="9" id="KW-1133">Transmembrane helix</keyword>
<feature type="transmembrane region" description="Helical" evidence="9">
    <location>
        <begin position="35"/>
        <end position="53"/>
    </location>
</feature>
<keyword evidence="3" id="KW-0597">Phosphoprotein</keyword>
<evidence type="ECO:0000256" key="4">
    <source>
        <dbReference type="ARBA" id="ARBA00022679"/>
    </source>
</evidence>
<keyword evidence="5" id="KW-0547">Nucleotide-binding</keyword>
<dbReference type="InterPro" id="IPR035965">
    <property type="entry name" value="PAS-like_dom_sf"/>
</dbReference>
<comment type="caution">
    <text evidence="13">The sequence shown here is derived from an EMBL/GenBank/DDBJ whole genome shotgun (WGS) entry which is preliminary data.</text>
</comment>
<dbReference type="InterPro" id="IPR005467">
    <property type="entry name" value="His_kinase_dom"/>
</dbReference>
<dbReference type="PANTHER" id="PTHR43065:SF10">
    <property type="entry name" value="PEROXIDE STRESS-ACTIVATED HISTIDINE KINASE MAK3"/>
    <property type="match status" value="1"/>
</dbReference>
<name>A0A7V1EIH8_UNCW3</name>
<dbReference type="Gene3D" id="1.10.287.130">
    <property type="match status" value="1"/>
</dbReference>
<evidence type="ECO:0000256" key="7">
    <source>
        <dbReference type="ARBA" id="ARBA00022840"/>
    </source>
</evidence>
<reference evidence="13" key="1">
    <citation type="journal article" date="2020" name="mSystems">
        <title>Genome- and Community-Level Interaction Insights into Carbon Utilization and Element Cycling Functions of Hydrothermarchaeota in Hydrothermal Sediment.</title>
        <authorList>
            <person name="Zhou Z."/>
            <person name="Liu Y."/>
            <person name="Xu W."/>
            <person name="Pan J."/>
            <person name="Luo Z.H."/>
            <person name="Li M."/>
        </authorList>
    </citation>
    <scope>NUCLEOTIDE SEQUENCE [LARGE SCALE GENOMIC DNA]</scope>
    <source>
        <strain evidence="13">SpSt-258</strain>
    </source>
</reference>
<feature type="transmembrane region" description="Helical" evidence="9">
    <location>
        <begin position="65"/>
        <end position="84"/>
    </location>
</feature>
<dbReference type="Pfam" id="PF13493">
    <property type="entry name" value="DUF4118"/>
    <property type="match status" value="1"/>
</dbReference>
<keyword evidence="6 13" id="KW-0418">Kinase</keyword>
<dbReference type="CDD" id="cd00130">
    <property type="entry name" value="PAS"/>
    <property type="match status" value="1"/>
</dbReference>
<organism evidence="13">
    <name type="scientific">candidate division WOR-3 bacterium</name>
    <dbReference type="NCBI Taxonomy" id="2052148"/>
    <lineage>
        <taxon>Bacteria</taxon>
        <taxon>Bacteria division WOR-3</taxon>
    </lineage>
</organism>
<dbReference type="Pfam" id="PF13426">
    <property type="entry name" value="PAS_9"/>
    <property type="match status" value="1"/>
</dbReference>
<dbReference type="PROSITE" id="PS50109">
    <property type="entry name" value="HIS_KIN"/>
    <property type="match status" value="1"/>
</dbReference>
<dbReference type="PRINTS" id="PR00344">
    <property type="entry name" value="BCTRLSENSOR"/>
</dbReference>
<feature type="domain" description="PAC" evidence="12">
    <location>
        <begin position="264"/>
        <end position="316"/>
    </location>
</feature>
<dbReference type="InterPro" id="IPR004358">
    <property type="entry name" value="Sig_transdc_His_kin-like_C"/>
</dbReference>
<gene>
    <name evidence="13" type="ORF">ENP86_09375</name>
</gene>
<dbReference type="NCBIfam" id="TIGR00229">
    <property type="entry name" value="sensory_box"/>
    <property type="match status" value="1"/>
</dbReference>
<sequence>MLRDYMEKNRLSFLRFILILTTILVMTYSKKGLHFGEPGYTIALIYFIISLIFSRLPDKILNRPWFSFLSFLFDIIIISLAIYLTEGIQTDFYLIYFLAIFISSVSQSVNGSIFIAIVASVIYAWLIHREYPNISFLDSRFLIRIPFLFVISLVSSYWAESTRKELRKKEELERFNIELKKEVERVTAREVELRLYNERIINSVASGIMVVKKDGIITTVNPEAERVLGYKKEELVEYNIKCINGIDELWQKMEMAITENKPIIRDEVEILNKSGERIPIGFNITLFETPEKEVSGCVLIFKDLSEIRRLEEKAKQNERLSYLGKMASWVAHEIRNPLTSIDGFAQLLTTTDDKERMKNYIEEIHKGAHRINHIIDDILTFACSKKMEFKKINLYELINDILMTIKVRCEFQTDGMPLVKGEEESLRRLFVNLITNSVEAMDENGFLQIKFGRKDDFIIAHVIDKGKGIDEKELKNIFTPFYTTKPRGTGLGLAIVKKIVDDHNGKIEIESKLGQGTKISVLLPAWNKGG</sequence>
<keyword evidence="7" id="KW-0067">ATP-binding</keyword>
<evidence type="ECO:0000259" key="10">
    <source>
        <dbReference type="PROSITE" id="PS50109"/>
    </source>
</evidence>
<dbReference type="GO" id="GO:0000155">
    <property type="term" value="F:phosphorelay sensor kinase activity"/>
    <property type="evidence" value="ECO:0007669"/>
    <property type="project" value="InterPro"/>
</dbReference>
<evidence type="ECO:0000256" key="9">
    <source>
        <dbReference type="SAM" id="Phobius"/>
    </source>
</evidence>
<evidence type="ECO:0000256" key="6">
    <source>
        <dbReference type="ARBA" id="ARBA00022777"/>
    </source>
</evidence>
<dbReference type="Pfam" id="PF02518">
    <property type="entry name" value="HATPase_c"/>
    <property type="match status" value="1"/>
</dbReference>
<dbReference type="PROSITE" id="PS50112">
    <property type="entry name" value="PAS"/>
    <property type="match status" value="1"/>
</dbReference>
<proteinExistence type="predicted"/>
<dbReference type="SMART" id="SM00387">
    <property type="entry name" value="HATPase_c"/>
    <property type="match status" value="1"/>
</dbReference>
<protein>
    <recommendedName>
        <fullName evidence="2">histidine kinase</fullName>
        <ecNumber evidence="2">2.7.13.3</ecNumber>
    </recommendedName>
</protein>
<comment type="catalytic activity">
    <reaction evidence="1">
        <text>ATP + protein L-histidine = ADP + protein N-phospho-L-histidine.</text>
        <dbReference type="EC" id="2.7.13.3"/>
    </reaction>
</comment>
<evidence type="ECO:0000256" key="8">
    <source>
        <dbReference type="ARBA" id="ARBA00023012"/>
    </source>
</evidence>
<feature type="domain" description="Histidine kinase" evidence="10">
    <location>
        <begin position="329"/>
        <end position="527"/>
    </location>
</feature>
<evidence type="ECO:0000259" key="12">
    <source>
        <dbReference type="PROSITE" id="PS50113"/>
    </source>
</evidence>
<evidence type="ECO:0000313" key="13">
    <source>
        <dbReference type="EMBL" id="HDY59744.1"/>
    </source>
</evidence>
<dbReference type="InterPro" id="IPR025201">
    <property type="entry name" value="KdpD_TM"/>
</dbReference>